<dbReference type="InterPro" id="IPR007292">
    <property type="entry name" value="Nuclear_fusion_Kar5"/>
</dbReference>
<proteinExistence type="inferred from homology"/>
<evidence type="ECO:0000256" key="2">
    <source>
        <dbReference type="ARBA" id="ARBA00010473"/>
    </source>
</evidence>
<feature type="chain" id="PRO_5040148686" description="Nuclear fusion protein KAR5" evidence="14">
    <location>
        <begin position="16"/>
        <end position="443"/>
    </location>
</feature>
<dbReference type="Pfam" id="PF04163">
    <property type="entry name" value="Tht1"/>
    <property type="match status" value="1"/>
</dbReference>
<feature type="transmembrane region" description="Helical" evidence="13">
    <location>
        <begin position="376"/>
        <end position="398"/>
    </location>
</feature>
<evidence type="ECO:0000313" key="16">
    <source>
        <dbReference type="Proteomes" id="UP000769528"/>
    </source>
</evidence>
<evidence type="ECO:0000256" key="10">
    <source>
        <dbReference type="ARBA" id="ARBA00023180"/>
    </source>
</evidence>
<evidence type="ECO:0000256" key="6">
    <source>
        <dbReference type="ARBA" id="ARBA00022729"/>
    </source>
</evidence>
<dbReference type="GO" id="GO:0005789">
    <property type="term" value="C:endoplasmic reticulum membrane"/>
    <property type="evidence" value="ECO:0007669"/>
    <property type="project" value="UniProtKB-SubCell"/>
</dbReference>
<dbReference type="GO" id="GO:0000742">
    <property type="term" value="P:karyogamy involved in conjugation with cellular fusion"/>
    <property type="evidence" value="ECO:0007669"/>
    <property type="project" value="UniProtKB-UniRule"/>
</dbReference>
<keyword evidence="9 13" id="KW-0472">Membrane</keyword>
<comment type="subcellular location">
    <subcellularLocation>
        <location evidence="13">Endoplasmic reticulum membrane</location>
    </subcellularLocation>
    <subcellularLocation>
        <location evidence="13">Nucleus membrane</location>
    </subcellularLocation>
</comment>
<dbReference type="Proteomes" id="UP000769528">
    <property type="component" value="Unassembled WGS sequence"/>
</dbReference>
<reference evidence="15" key="1">
    <citation type="journal article" date="2021" name="Open Biol.">
        <title>Shared evolutionary footprints suggest mitochondrial oxidative damage underlies multiple complex I losses in fungi.</title>
        <authorList>
            <person name="Schikora-Tamarit M.A."/>
            <person name="Marcet-Houben M."/>
            <person name="Nosek J."/>
            <person name="Gabaldon T."/>
        </authorList>
    </citation>
    <scope>NUCLEOTIDE SEQUENCE</scope>
    <source>
        <strain evidence="15">CBS6341</strain>
    </source>
</reference>
<reference evidence="15" key="2">
    <citation type="submission" date="2021-01" db="EMBL/GenBank/DDBJ databases">
        <authorList>
            <person name="Schikora-Tamarit M.A."/>
        </authorList>
    </citation>
    <scope>NUCLEOTIDE SEQUENCE</scope>
    <source>
        <strain evidence="15">CBS6341</strain>
    </source>
</reference>
<feature type="transmembrane region" description="Helical" evidence="13">
    <location>
        <begin position="405"/>
        <end position="426"/>
    </location>
</feature>
<dbReference type="AlphaFoldDB" id="A0A9P8PYX8"/>
<comment type="similarity">
    <text evidence="2 13">Belongs to the KAR5 family.</text>
</comment>
<keyword evidence="7 13" id="KW-0256">Endoplasmic reticulum</keyword>
<dbReference type="EMBL" id="JAEUBF010000026">
    <property type="protein sequence ID" value="KAH3680906.1"/>
    <property type="molecule type" value="Genomic_DNA"/>
</dbReference>
<keyword evidence="6 13" id="KW-0732">Signal</keyword>
<evidence type="ECO:0000256" key="12">
    <source>
        <dbReference type="ARBA" id="ARBA00031468"/>
    </source>
</evidence>
<evidence type="ECO:0000256" key="8">
    <source>
        <dbReference type="ARBA" id="ARBA00022989"/>
    </source>
</evidence>
<dbReference type="GO" id="GO:0048288">
    <property type="term" value="P:nuclear membrane fusion involved in karyogamy"/>
    <property type="evidence" value="ECO:0007669"/>
    <property type="project" value="UniProtKB-UniRule"/>
</dbReference>
<dbReference type="GO" id="GO:0031965">
    <property type="term" value="C:nuclear membrane"/>
    <property type="evidence" value="ECO:0007669"/>
    <property type="project" value="UniProtKB-SubCell"/>
</dbReference>
<keyword evidence="8 13" id="KW-1133">Transmembrane helix</keyword>
<evidence type="ECO:0000256" key="4">
    <source>
        <dbReference type="ARBA" id="ARBA00022459"/>
    </source>
</evidence>
<dbReference type="OrthoDB" id="5311848at2759"/>
<keyword evidence="16" id="KW-1185">Reference proteome</keyword>
<accession>A0A9P8PYX8</accession>
<dbReference type="PANTHER" id="PTHR28012:SF1">
    <property type="entry name" value="NUCLEAR FUSION PROTEIN KAR5"/>
    <property type="match status" value="1"/>
</dbReference>
<dbReference type="PANTHER" id="PTHR28012">
    <property type="entry name" value="NUCLEAR FUSION PROTEIN KAR5"/>
    <property type="match status" value="1"/>
</dbReference>
<name>A0A9P8PYX8_9ASCO</name>
<keyword evidence="10" id="KW-0325">Glycoprotein</keyword>
<evidence type="ECO:0000313" key="15">
    <source>
        <dbReference type="EMBL" id="KAH3680906.1"/>
    </source>
</evidence>
<evidence type="ECO:0000256" key="3">
    <source>
        <dbReference type="ARBA" id="ARBA00021601"/>
    </source>
</evidence>
<evidence type="ECO:0000256" key="1">
    <source>
        <dbReference type="ARBA" id="ARBA00003389"/>
    </source>
</evidence>
<evidence type="ECO:0000256" key="11">
    <source>
        <dbReference type="ARBA" id="ARBA00023242"/>
    </source>
</evidence>
<keyword evidence="4 13" id="KW-0415">Karyogamy</keyword>
<evidence type="ECO:0000256" key="14">
    <source>
        <dbReference type="SAM" id="SignalP"/>
    </source>
</evidence>
<keyword evidence="11 13" id="KW-0539">Nucleus</keyword>
<comment type="caution">
    <text evidence="15">The sequence shown here is derived from an EMBL/GenBank/DDBJ whole genome shotgun (WGS) entry which is preliminary data.</text>
</comment>
<evidence type="ECO:0000256" key="9">
    <source>
        <dbReference type="ARBA" id="ARBA00023136"/>
    </source>
</evidence>
<evidence type="ECO:0000256" key="5">
    <source>
        <dbReference type="ARBA" id="ARBA00022692"/>
    </source>
</evidence>
<protein>
    <recommendedName>
        <fullName evidence="3 13">Nuclear fusion protein KAR5</fullName>
    </recommendedName>
    <alternativeName>
        <fullName evidence="12 13">Karyogamy protein 5</fullName>
    </alternativeName>
</protein>
<organism evidence="15 16">
    <name type="scientific">Wickerhamomyces mucosus</name>
    <dbReference type="NCBI Taxonomy" id="1378264"/>
    <lineage>
        <taxon>Eukaryota</taxon>
        <taxon>Fungi</taxon>
        <taxon>Dikarya</taxon>
        <taxon>Ascomycota</taxon>
        <taxon>Saccharomycotina</taxon>
        <taxon>Saccharomycetes</taxon>
        <taxon>Phaffomycetales</taxon>
        <taxon>Wickerhamomycetaceae</taxon>
        <taxon>Wickerhamomyces</taxon>
    </lineage>
</organism>
<keyword evidence="5 13" id="KW-0812">Transmembrane</keyword>
<comment type="function">
    <text evidence="1 13">Required for nuclear membrane fusion during karyogamy.</text>
</comment>
<feature type="signal peptide" evidence="14">
    <location>
        <begin position="1"/>
        <end position="15"/>
    </location>
</feature>
<evidence type="ECO:0000256" key="7">
    <source>
        <dbReference type="ARBA" id="ARBA00022824"/>
    </source>
</evidence>
<evidence type="ECO:0000256" key="13">
    <source>
        <dbReference type="RuleBase" id="RU368082"/>
    </source>
</evidence>
<gene>
    <name evidence="15" type="ORF">WICMUC_000049</name>
</gene>
<sequence>MIILSTFFTILVVTGLNLPEKEVYNVEYYNIHDVLNKYRNLTEFKTDIMSFDFKPEYSDNKCMKEALSPILEQCLKKPINELEPILRSITAAKLSICEFQVSQIRYPETCEGVVNDACVISLEERSQWWTTYSGYYRSIGDICLEESLPFEQDRILEVFFKITEYYNSIFDDLEFQHKMTENFNRETHESFDQLKYYLEDLNNSTKENEKMVKLIMLNFMKEFEKANSMASNITEMVAIQSSSIELELLKILHNIHSEFSMDLDILKEKFIDDLQQKEFVFQSILSTTELNLLEINEITKESSIISTEVNENLKSSIGHIFNLNDSLINIDNIITGLNHQLLDSYQTITDLNKVIENNSIIRFFNFLCKVPKSLKFFVMVFTSSILSGVIFSIFDLGFNTWFRIIGFFSSSLAFGLLIGSFIFHFVGDTNTRDNFSSNIANIE</sequence>